<keyword evidence="3 12" id="KW-0813">Transport</keyword>
<proteinExistence type="inferred from homology"/>
<dbReference type="GO" id="GO:0015087">
    <property type="term" value="F:cobalt ion transmembrane transporter activity"/>
    <property type="evidence" value="ECO:0007669"/>
    <property type="project" value="UniProtKB-UniRule"/>
</dbReference>
<evidence type="ECO:0000256" key="8">
    <source>
        <dbReference type="ARBA" id="ARBA00023065"/>
    </source>
</evidence>
<evidence type="ECO:0000256" key="1">
    <source>
        <dbReference type="ARBA" id="ARBA00004651"/>
    </source>
</evidence>
<dbReference type="EMBL" id="CAJA01000148">
    <property type="protein sequence ID" value="CCH73091.1"/>
    <property type="molecule type" value="Genomic_DNA"/>
</dbReference>
<evidence type="ECO:0000256" key="5">
    <source>
        <dbReference type="ARBA" id="ARBA00022692"/>
    </source>
</evidence>
<feature type="transmembrane region" description="Helical" evidence="12">
    <location>
        <begin position="299"/>
        <end position="319"/>
    </location>
</feature>
<name>W6JWF3_9MICO</name>
<dbReference type="GO" id="GO:0015095">
    <property type="term" value="F:magnesium ion transmembrane transporter activity"/>
    <property type="evidence" value="ECO:0007669"/>
    <property type="project" value="UniProtKB-UniRule"/>
</dbReference>
<evidence type="ECO:0000256" key="4">
    <source>
        <dbReference type="ARBA" id="ARBA00022475"/>
    </source>
</evidence>
<dbReference type="GO" id="GO:0050897">
    <property type="term" value="F:cobalt ion binding"/>
    <property type="evidence" value="ECO:0007669"/>
    <property type="project" value="TreeGrafter"/>
</dbReference>
<evidence type="ECO:0000313" key="14">
    <source>
        <dbReference type="Proteomes" id="UP000035763"/>
    </source>
</evidence>
<dbReference type="SUPFAM" id="SSF143865">
    <property type="entry name" value="CorA soluble domain-like"/>
    <property type="match status" value="1"/>
</dbReference>
<comment type="catalytic activity">
    <reaction evidence="10">
        <text>Mg(2+)(in) = Mg(2+)(out)</text>
        <dbReference type="Rhea" id="RHEA:29827"/>
        <dbReference type="ChEBI" id="CHEBI:18420"/>
    </reaction>
</comment>
<reference evidence="13 14" key="1">
    <citation type="journal article" date="2013" name="ISME J.">
        <title>A metabolic model for members of the genus Tetrasphaera involved in enhanced biological phosphorus removal.</title>
        <authorList>
            <person name="Kristiansen R."/>
            <person name="Nguyen H.T.T."/>
            <person name="Saunders A.M."/>
            <person name="Nielsen J.L."/>
            <person name="Wimmer R."/>
            <person name="Le V.Q."/>
            <person name="McIlroy S.J."/>
            <person name="Petrovski S."/>
            <person name="Seviour R.J."/>
            <person name="Calteau A."/>
            <person name="Nielsen K.L."/>
            <person name="Nielsen P.H."/>
        </authorList>
    </citation>
    <scope>NUCLEOTIDE SEQUENCE [LARGE SCALE GENOMIC DNA]</scope>
    <source>
        <strain evidence="13 14">Ben110</strain>
    </source>
</reference>
<dbReference type="PANTHER" id="PTHR46494:SF1">
    <property type="entry name" value="CORA FAMILY METAL ION TRANSPORTER (EUROFUNG)"/>
    <property type="match status" value="1"/>
</dbReference>
<organism evidence="13 14">
    <name type="scientific">Nostocoides australiense Ben110</name>
    <dbReference type="NCBI Taxonomy" id="1193182"/>
    <lineage>
        <taxon>Bacteria</taxon>
        <taxon>Bacillati</taxon>
        <taxon>Actinomycetota</taxon>
        <taxon>Actinomycetes</taxon>
        <taxon>Micrococcales</taxon>
        <taxon>Intrasporangiaceae</taxon>
        <taxon>Nostocoides</taxon>
    </lineage>
</organism>
<evidence type="ECO:0000256" key="10">
    <source>
        <dbReference type="ARBA" id="ARBA00034269"/>
    </source>
</evidence>
<evidence type="ECO:0000256" key="2">
    <source>
        <dbReference type="ARBA" id="ARBA00009765"/>
    </source>
</evidence>
<dbReference type="InterPro" id="IPR045861">
    <property type="entry name" value="CorA_cytoplasmic_dom"/>
</dbReference>
<evidence type="ECO:0000256" key="9">
    <source>
        <dbReference type="ARBA" id="ARBA00023136"/>
    </source>
</evidence>
<keyword evidence="4 12" id="KW-1003">Cell membrane</keyword>
<keyword evidence="14" id="KW-1185">Reference proteome</keyword>
<dbReference type="Gene3D" id="1.20.58.340">
    <property type="entry name" value="Magnesium transport protein CorA, transmembrane region"/>
    <property type="match status" value="2"/>
</dbReference>
<dbReference type="AlphaFoldDB" id="W6JWF3"/>
<dbReference type="GO" id="GO:0005886">
    <property type="term" value="C:plasma membrane"/>
    <property type="evidence" value="ECO:0007669"/>
    <property type="project" value="UniProtKB-SubCell"/>
</dbReference>
<dbReference type="CDD" id="cd12830">
    <property type="entry name" value="MtCorA-like"/>
    <property type="match status" value="1"/>
</dbReference>
<dbReference type="SUPFAM" id="SSF144083">
    <property type="entry name" value="Magnesium transport protein CorA, transmembrane region"/>
    <property type="match status" value="1"/>
</dbReference>
<comment type="subcellular location">
    <subcellularLocation>
        <location evidence="1">Cell membrane</location>
        <topology evidence="1">Multi-pass membrane protein</topology>
    </subcellularLocation>
    <subcellularLocation>
        <location evidence="12">Membrane</location>
        <topology evidence="12">Multi-pass membrane protein</topology>
    </subcellularLocation>
</comment>
<keyword evidence="6 12" id="KW-0460">Magnesium</keyword>
<accession>W6JWF3</accession>
<comment type="similarity">
    <text evidence="2 12">Belongs to the CorA metal ion transporter (MIT) (TC 1.A.35) family.</text>
</comment>
<comment type="caution">
    <text evidence="13">The sequence shown here is derived from an EMBL/GenBank/DDBJ whole genome shotgun (WGS) entry which is preliminary data.</text>
</comment>
<gene>
    <name evidence="12" type="primary">corA</name>
    <name evidence="13" type="ORF">BN11_2310001</name>
</gene>
<comment type="function">
    <text evidence="11">Mediates influx of magnesium ions. Alternates between open and closed states. Activated by low cytoplasmic Mg(2+) levels. Inactive when cytoplasmic Mg(2+) levels are high.</text>
</comment>
<dbReference type="RefSeq" id="WP_048698548.1">
    <property type="nucleotide sequence ID" value="NZ_HG764815.1"/>
</dbReference>
<evidence type="ECO:0000256" key="11">
    <source>
        <dbReference type="ARBA" id="ARBA00045497"/>
    </source>
</evidence>
<dbReference type="STRING" id="1193182.BN11_2310001"/>
<evidence type="ECO:0000256" key="12">
    <source>
        <dbReference type="RuleBase" id="RU362010"/>
    </source>
</evidence>
<protein>
    <recommendedName>
        <fullName evidence="12">Magnesium transport protein CorA</fullName>
    </recommendedName>
</protein>
<sequence length="325" mass="36625">MIVDQAKYVDGVRQPCGDLSDELAALRGASDRPDFLWIGLKNPTDAEFELVREELDLHPLAVEDVMKGNQRAKIERYDGTTFVVLKTLRYVEETSDVETGEVMAFVGDRFLLTIRHGEAAALQGVRHRLEADPEMLALGPQGALHAVIDQVVDGYTAIDDELAKDLETIEEAVFAGDRSVHSQTVYNLKREVLEFKRAAVPLHKAISVHFSPASTMADSEIRLLYRDVLDHLSQSIDHIESYERLLTDVLHAYLARVGVRQNEDMRKISAWVAIAAMPTMIAGIYGMNFEHMPELGWRFGYAFALAIMFTVCLLLYRAFRRSGWL</sequence>
<dbReference type="Gene3D" id="3.30.460.20">
    <property type="entry name" value="CorA soluble domain-like"/>
    <property type="match status" value="1"/>
</dbReference>
<feature type="transmembrane region" description="Helical" evidence="12">
    <location>
        <begin position="268"/>
        <end position="287"/>
    </location>
</feature>
<dbReference type="Proteomes" id="UP000035763">
    <property type="component" value="Unassembled WGS sequence"/>
</dbReference>
<keyword evidence="8 12" id="KW-0406">Ion transport</keyword>
<dbReference type="PANTHER" id="PTHR46494">
    <property type="entry name" value="CORA FAMILY METAL ION TRANSPORTER (EUROFUNG)"/>
    <property type="match status" value="1"/>
</dbReference>
<dbReference type="OrthoDB" id="9803416at2"/>
<dbReference type="GO" id="GO:0000287">
    <property type="term" value="F:magnesium ion binding"/>
    <property type="evidence" value="ECO:0007669"/>
    <property type="project" value="TreeGrafter"/>
</dbReference>
<evidence type="ECO:0000256" key="7">
    <source>
        <dbReference type="ARBA" id="ARBA00022989"/>
    </source>
</evidence>
<dbReference type="Pfam" id="PF01544">
    <property type="entry name" value="CorA"/>
    <property type="match status" value="1"/>
</dbReference>
<evidence type="ECO:0000256" key="3">
    <source>
        <dbReference type="ARBA" id="ARBA00022448"/>
    </source>
</evidence>
<dbReference type="FunFam" id="1.20.58.340:FF:000004">
    <property type="entry name" value="Magnesium transport protein CorA"/>
    <property type="match status" value="1"/>
</dbReference>
<dbReference type="InterPro" id="IPR045863">
    <property type="entry name" value="CorA_TM1_TM2"/>
</dbReference>
<dbReference type="InterPro" id="IPR004488">
    <property type="entry name" value="Mg/Co-transport_prot_CorA"/>
</dbReference>
<dbReference type="NCBIfam" id="TIGR00383">
    <property type="entry name" value="corA"/>
    <property type="match status" value="1"/>
</dbReference>
<evidence type="ECO:0000313" key="13">
    <source>
        <dbReference type="EMBL" id="CCH73091.1"/>
    </source>
</evidence>
<evidence type="ECO:0000256" key="6">
    <source>
        <dbReference type="ARBA" id="ARBA00022842"/>
    </source>
</evidence>
<keyword evidence="5 12" id="KW-0812">Transmembrane</keyword>
<keyword evidence="9 12" id="KW-0472">Membrane</keyword>
<keyword evidence="7 12" id="KW-1133">Transmembrane helix</keyword>
<dbReference type="InterPro" id="IPR002523">
    <property type="entry name" value="MgTranspt_CorA/ZnTranspt_ZntB"/>
</dbReference>